<protein>
    <submittedName>
        <fullName evidence="1">DUF1641 domain-containing protein</fullName>
    </submittedName>
</protein>
<organism evidence="1">
    <name type="scientific">Desulfatirhabdium butyrativorans</name>
    <dbReference type="NCBI Taxonomy" id="340467"/>
    <lineage>
        <taxon>Bacteria</taxon>
        <taxon>Pseudomonadati</taxon>
        <taxon>Thermodesulfobacteriota</taxon>
        <taxon>Desulfobacteria</taxon>
        <taxon>Desulfobacterales</taxon>
        <taxon>Desulfatirhabdiaceae</taxon>
        <taxon>Desulfatirhabdium</taxon>
    </lineage>
</organism>
<evidence type="ECO:0000313" key="1">
    <source>
        <dbReference type="EMBL" id="HGU32275.1"/>
    </source>
</evidence>
<accession>A0A7C4RMV2</accession>
<reference evidence="1" key="1">
    <citation type="journal article" date="2020" name="mSystems">
        <title>Genome- and Community-Level Interaction Insights into Carbon Utilization and Element Cycling Functions of Hydrothermarchaeota in Hydrothermal Sediment.</title>
        <authorList>
            <person name="Zhou Z."/>
            <person name="Liu Y."/>
            <person name="Xu W."/>
            <person name="Pan J."/>
            <person name="Luo Z.H."/>
            <person name="Li M."/>
        </authorList>
    </citation>
    <scope>NUCLEOTIDE SEQUENCE [LARGE SCALE GENOMIC DNA]</scope>
    <source>
        <strain evidence="1">SpSt-477</strain>
    </source>
</reference>
<dbReference type="EMBL" id="DSUH01000123">
    <property type="protein sequence ID" value="HGU32275.1"/>
    <property type="molecule type" value="Genomic_DNA"/>
</dbReference>
<dbReference type="AlphaFoldDB" id="A0A7C4RMV2"/>
<comment type="caution">
    <text evidence="1">The sequence shown here is derived from an EMBL/GenBank/DDBJ whole genome shotgun (WGS) entry which is preliminary data.</text>
</comment>
<name>A0A7C4RMV2_9BACT</name>
<sequence>MTNDELIVKRLENLERQVAPLAAFAQAAGELREEIAPRINEAVQALIVELADIESDFQIEDLLYLLKKLMRNIGTLNYVLDQTQNLVDFAQTAEPLLKNSVPQVIAFLDGLEQGGVFRLLSIATEVLRKIGSTVSPEDMHQIGDGIVRLVGVLKRLTAPAAIDLLERAADVPARVDLSSARPVGLWGMVGAMGDPDVQKGLGVLMEFTKGLGALKA</sequence>
<dbReference type="Pfam" id="PF07849">
    <property type="entry name" value="DUF1641"/>
    <property type="match status" value="1"/>
</dbReference>
<proteinExistence type="predicted"/>
<gene>
    <name evidence="1" type="ORF">ENS29_05405</name>
</gene>
<dbReference type="InterPro" id="IPR012440">
    <property type="entry name" value="DUF1641"/>
</dbReference>